<feature type="signal peptide" evidence="2">
    <location>
        <begin position="1"/>
        <end position="16"/>
    </location>
</feature>
<organism evidence="3 4">
    <name type="scientific">Chaetoceros tenuissimus</name>
    <dbReference type="NCBI Taxonomy" id="426638"/>
    <lineage>
        <taxon>Eukaryota</taxon>
        <taxon>Sar</taxon>
        <taxon>Stramenopiles</taxon>
        <taxon>Ochrophyta</taxon>
        <taxon>Bacillariophyta</taxon>
        <taxon>Coscinodiscophyceae</taxon>
        <taxon>Chaetocerotophycidae</taxon>
        <taxon>Chaetocerotales</taxon>
        <taxon>Chaetocerotaceae</taxon>
        <taxon>Chaetoceros</taxon>
    </lineage>
</organism>
<evidence type="ECO:0000256" key="2">
    <source>
        <dbReference type="SAM" id="SignalP"/>
    </source>
</evidence>
<evidence type="ECO:0000313" key="4">
    <source>
        <dbReference type="Proteomes" id="UP001054902"/>
    </source>
</evidence>
<keyword evidence="4" id="KW-1185">Reference proteome</keyword>
<dbReference type="EMBL" id="BLLK01000075">
    <property type="protein sequence ID" value="GFH61725.1"/>
    <property type="molecule type" value="Genomic_DNA"/>
</dbReference>
<keyword evidence="2" id="KW-0732">Signal</keyword>
<keyword evidence="1" id="KW-0472">Membrane</keyword>
<dbReference type="AlphaFoldDB" id="A0AAD3DE45"/>
<feature type="transmembrane region" description="Helical" evidence="1">
    <location>
        <begin position="215"/>
        <end position="235"/>
    </location>
</feature>
<sequence length="246" mass="27048">MKYLSILFLMPILSEAFVSPTSFTSSTSSSSFTILSAKKKKSKNAGKGFGKETPTPQKQVFTEELTAGLSSIEQVSEESFSTPKLDLTIDPSLSKEERNREILKQQFGLRTYEEQQNDVELAKTNAKKKEAFQKQRAQLDKIKNMSDDEFDIFQFLPPSLLKSIDLFLKIGLGISTVAFILSGVGITAEAWTVATGNTLPENVDQFIVNVIEPNFTYGLLVLLGFSVSLGVFATAQLGSGSSVYKE</sequence>
<proteinExistence type="predicted"/>
<gene>
    <name evidence="3" type="ORF">CTEN210_18201</name>
</gene>
<name>A0AAD3DE45_9STRA</name>
<dbReference type="Proteomes" id="UP001054902">
    <property type="component" value="Unassembled WGS sequence"/>
</dbReference>
<evidence type="ECO:0000313" key="3">
    <source>
        <dbReference type="EMBL" id="GFH61725.1"/>
    </source>
</evidence>
<protein>
    <recommendedName>
        <fullName evidence="5">Transmembrane protein</fullName>
    </recommendedName>
</protein>
<evidence type="ECO:0000256" key="1">
    <source>
        <dbReference type="SAM" id="Phobius"/>
    </source>
</evidence>
<feature type="chain" id="PRO_5042085377" description="Transmembrane protein" evidence="2">
    <location>
        <begin position="17"/>
        <end position="246"/>
    </location>
</feature>
<evidence type="ECO:0008006" key="5">
    <source>
        <dbReference type="Google" id="ProtNLM"/>
    </source>
</evidence>
<comment type="caution">
    <text evidence="3">The sequence shown here is derived from an EMBL/GenBank/DDBJ whole genome shotgun (WGS) entry which is preliminary data.</text>
</comment>
<accession>A0AAD3DE45</accession>
<reference evidence="3 4" key="1">
    <citation type="journal article" date="2021" name="Sci. Rep.">
        <title>The genome of the diatom Chaetoceros tenuissimus carries an ancient integrated fragment of an extant virus.</title>
        <authorList>
            <person name="Hongo Y."/>
            <person name="Kimura K."/>
            <person name="Takaki Y."/>
            <person name="Yoshida Y."/>
            <person name="Baba S."/>
            <person name="Kobayashi G."/>
            <person name="Nagasaki K."/>
            <person name="Hano T."/>
            <person name="Tomaru Y."/>
        </authorList>
    </citation>
    <scope>NUCLEOTIDE SEQUENCE [LARGE SCALE GENOMIC DNA]</scope>
    <source>
        <strain evidence="3 4">NIES-3715</strain>
    </source>
</reference>
<keyword evidence="1" id="KW-0812">Transmembrane</keyword>
<keyword evidence="1" id="KW-1133">Transmembrane helix</keyword>